<reference evidence="1 2" key="1">
    <citation type="journal article" date="2022" name="bioRxiv">
        <title>Genomics of Preaxostyla Flagellates Illuminates Evolutionary Transitions and the Path Towards Mitochondrial Loss.</title>
        <authorList>
            <person name="Novak L.V.F."/>
            <person name="Treitli S.C."/>
            <person name="Pyrih J."/>
            <person name="Halakuc P."/>
            <person name="Pipaliya S.V."/>
            <person name="Vacek V."/>
            <person name="Brzon O."/>
            <person name="Soukal P."/>
            <person name="Eme L."/>
            <person name="Dacks J.B."/>
            <person name="Karnkowska A."/>
            <person name="Elias M."/>
            <person name="Hampl V."/>
        </authorList>
    </citation>
    <scope>NUCLEOTIDE SEQUENCE [LARGE SCALE GENOMIC DNA]</scope>
    <source>
        <strain evidence="1">NAU3</strain>
        <tissue evidence="1">Gut</tissue>
    </source>
</reference>
<organism evidence="1 2">
    <name type="scientific">Blattamonas nauphoetae</name>
    <dbReference type="NCBI Taxonomy" id="2049346"/>
    <lineage>
        <taxon>Eukaryota</taxon>
        <taxon>Metamonada</taxon>
        <taxon>Preaxostyla</taxon>
        <taxon>Oxymonadida</taxon>
        <taxon>Blattamonas</taxon>
    </lineage>
</organism>
<dbReference type="EMBL" id="JARBJD010000175">
    <property type="protein sequence ID" value="KAK2948504.1"/>
    <property type="molecule type" value="Genomic_DNA"/>
</dbReference>
<dbReference type="Proteomes" id="UP001281761">
    <property type="component" value="Unassembled WGS sequence"/>
</dbReference>
<gene>
    <name evidence="1" type="ORF">BLNAU_16573</name>
</gene>
<protein>
    <submittedName>
        <fullName evidence="1">Uncharacterized protein</fullName>
    </submittedName>
</protein>
<name>A0ABQ9XCC1_9EUKA</name>
<evidence type="ECO:0000313" key="1">
    <source>
        <dbReference type="EMBL" id="KAK2948504.1"/>
    </source>
</evidence>
<evidence type="ECO:0000313" key="2">
    <source>
        <dbReference type="Proteomes" id="UP001281761"/>
    </source>
</evidence>
<proteinExistence type="predicted"/>
<keyword evidence="2" id="KW-1185">Reference proteome</keyword>
<comment type="caution">
    <text evidence="1">The sequence shown here is derived from an EMBL/GenBank/DDBJ whole genome shotgun (WGS) entry which is preliminary data.</text>
</comment>
<accession>A0ABQ9XCC1</accession>
<sequence>MSGNASTASTDPYDSLLERDNVKTLRSFVASKCEAGEEVEWKDLMEWFVCAVIGLESAISESNGSFWFDWDDVVVDGFGTARIILSASHSDSSPPHSPQSFSDGIVSLSLLFLTLIDTISTSNCLSKRIEPYFRKNLSRVVIRHFVHHLVNTGQLVPGRDPSKLEELVYSYFDRDTSFVDWMSTDRDGLLEHLLSISRSTSVFLLFHAKSLVNRINWASNQDVYFLLPQYRTFTELLEPEVVKMSKQFDSDIFQEATRISEWKEFLQKVAGGDEVEEFFELLDFDFQNDTSFLKLPFFRPTLLSLQAKFQQLASSLLETAGSSTSSPHSSHSSHHTSLEAHFDSSLRTHSSSSHFKQESLQLLNILHSLLTSPLPSSRRKYSPPDFTDRKLHLIQQDHVNPDEKFDSSLFDEVDNEKLVRSLVRCRSVCRLVGIEVCIRDFPVFVDRCVSVLHTTDTNVRMAALDLFMKIPPTLSTISQLPRWWNRLRSSFRDGQYEEQLCLIRISAIWIGVPMKLGSLPPFPAKEFDWDGMIHASLIDDNIFILSIDLLEKLRHSMIKIMDSAAEVTDIILSFEQCQHAVKRIVHLFQYENIQQYSSPHYLKSLLSYCVLISLQLNRDFPPVLTPFIIERPKLDPNHLTHLEQQFLFLCHSSLNPHKPHQPPIDLIFERTLRTRPLEFFIPSSHPDYDFPPTLLNTSLCGFHALCRRGVHLNLMETDFMRRETFNLFLFFPPPLVVRFFLPFLSLNEDYSYFFDPWNEMMSSLLLTTAPFGDLHSVRELYRSVGQSSCHCEDTSTESCVTSDCESIEWLNIPTGFGSALALQIEQPNVMDKCHKHSPFAKDMTKFLSDYTNNVCDGICDVASWIRDLTPANATFHLLEETTLRDCPWGMLSPVPAEVSAILEFVKRVVSLCSVESVMEMVRFGMLDIVIRGVSESSFLEDYENGICVIGILLRSICAFGKKQEMIDHDSSRLLSQTGLTFSEGLR</sequence>